<feature type="coiled-coil region" evidence="3">
    <location>
        <begin position="31"/>
        <end position="58"/>
    </location>
</feature>
<evidence type="ECO:0000256" key="2">
    <source>
        <dbReference type="PROSITE-ProRule" id="PRU00023"/>
    </source>
</evidence>
<dbReference type="Pfam" id="PF12796">
    <property type="entry name" value="Ank_2"/>
    <property type="match status" value="1"/>
</dbReference>
<organism evidence="6 7">
    <name type="scientific">Lepraria neglecta</name>
    <dbReference type="NCBI Taxonomy" id="209136"/>
    <lineage>
        <taxon>Eukaryota</taxon>
        <taxon>Fungi</taxon>
        <taxon>Dikarya</taxon>
        <taxon>Ascomycota</taxon>
        <taxon>Pezizomycotina</taxon>
        <taxon>Lecanoromycetes</taxon>
        <taxon>OSLEUM clade</taxon>
        <taxon>Lecanoromycetidae</taxon>
        <taxon>Lecanorales</taxon>
        <taxon>Lecanorineae</taxon>
        <taxon>Stereocaulaceae</taxon>
        <taxon>Lepraria</taxon>
    </lineage>
</organism>
<dbReference type="SUPFAM" id="SSF48403">
    <property type="entry name" value="Ankyrin repeat"/>
    <property type="match status" value="1"/>
</dbReference>
<dbReference type="Proteomes" id="UP001276659">
    <property type="component" value="Unassembled WGS sequence"/>
</dbReference>
<keyword evidence="3" id="KW-0175">Coiled coil</keyword>
<evidence type="ECO:0000256" key="1">
    <source>
        <dbReference type="ARBA" id="ARBA00022737"/>
    </source>
</evidence>
<dbReference type="Pfam" id="PF24883">
    <property type="entry name" value="NPHP3_N"/>
    <property type="match status" value="1"/>
</dbReference>
<feature type="repeat" description="ANK" evidence="2">
    <location>
        <begin position="704"/>
        <end position="736"/>
    </location>
</feature>
<dbReference type="PROSITE" id="PS50088">
    <property type="entry name" value="ANK_REPEAT"/>
    <property type="match status" value="2"/>
</dbReference>
<keyword evidence="2" id="KW-0040">ANK repeat</keyword>
<feature type="repeat" description="ANK" evidence="2">
    <location>
        <begin position="806"/>
        <end position="839"/>
    </location>
</feature>
<protein>
    <recommendedName>
        <fullName evidence="5">NACHT domain-containing protein</fullName>
    </recommendedName>
</protein>
<dbReference type="Gene3D" id="3.40.50.300">
    <property type="entry name" value="P-loop containing nucleotide triphosphate hydrolases"/>
    <property type="match status" value="1"/>
</dbReference>
<dbReference type="InterPro" id="IPR056884">
    <property type="entry name" value="NPHP3-like_N"/>
</dbReference>
<dbReference type="InterPro" id="IPR036770">
    <property type="entry name" value="Ankyrin_rpt-contain_sf"/>
</dbReference>
<dbReference type="InterPro" id="IPR027417">
    <property type="entry name" value="P-loop_NTPase"/>
</dbReference>
<proteinExistence type="predicted"/>
<feature type="domain" description="NACHT" evidence="5">
    <location>
        <begin position="177"/>
        <end position="323"/>
    </location>
</feature>
<gene>
    <name evidence="6" type="ORF">OEA41_003705</name>
</gene>
<dbReference type="Gene3D" id="1.25.40.20">
    <property type="entry name" value="Ankyrin repeat-containing domain"/>
    <property type="match status" value="2"/>
</dbReference>
<dbReference type="EMBL" id="JASNWA010000008">
    <property type="protein sequence ID" value="KAK3171621.1"/>
    <property type="molecule type" value="Genomic_DNA"/>
</dbReference>
<dbReference type="PROSITE" id="PS50837">
    <property type="entry name" value="NACHT"/>
    <property type="match status" value="1"/>
</dbReference>
<dbReference type="SUPFAM" id="SSF52540">
    <property type="entry name" value="P-loop containing nucleoside triphosphate hydrolases"/>
    <property type="match status" value="1"/>
</dbReference>
<dbReference type="PANTHER" id="PTHR10039:SF15">
    <property type="entry name" value="NACHT DOMAIN-CONTAINING PROTEIN"/>
    <property type="match status" value="1"/>
</dbReference>
<evidence type="ECO:0000259" key="5">
    <source>
        <dbReference type="PROSITE" id="PS50837"/>
    </source>
</evidence>
<evidence type="ECO:0000256" key="4">
    <source>
        <dbReference type="SAM" id="MobiDB-lite"/>
    </source>
</evidence>
<dbReference type="InterPro" id="IPR054471">
    <property type="entry name" value="GPIID_WHD"/>
</dbReference>
<dbReference type="PANTHER" id="PTHR10039">
    <property type="entry name" value="AMELOGENIN"/>
    <property type="match status" value="1"/>
</dbReference>
<accession>A0AAD9Z636</accession>
<evidence type="ECO:0000313" key="7">
    <source>
        <dbReference type="Proteomes" id="UP001276659"/>
    </source>
</evidence>
<keyword evidence="1" id="KW-0677">Repeat</keyword>
<dbReference type="SMART" id="SM00248">
    <property type="entry name" value="ANK"/>
    <property type="match status" value="4"/>
</dbReference>
<dbReference type="AlphaFoldDB" id="A0AAD9Z636"/>
<dbReference type="InterPro" id="IPR007111">
    <property type="entry name" value="NACHT_NTPase"/>
</dbReference>
<dbReference type="PROSITE" id="PS50297">
    <property type="entry name" value="ANK_REP_REGION"/>
    <property type="match status" value="1"/>
</dbReference>
<feature type="compositionally biased region" description="Acidic residues" evidence="4">
    <location>
        <begin position="602"/>
        <end position="614"/>
    </location>
</feature>
<dbReference type="InterPro" id="IPR002110">
    <property type="entry name" value="Ankyrin_rpt"/>
</dbReference>
<evidence type="ECO:0000256" key="3">
    <source>
        <dbReference type="SAM" id="Coils"/>
    </source>
</evidence>
<dbReference type="Pfam" id="PF22939">
    <property type="entry name" value="WHD_GPIID"/>
    <property type="match status" value="1"/>
</dbReference>
<evidence type="ECO:0000313" key="6">
    <source>
        <dbReference type="EMBL" id="KAK3171621.1"/>
    </source>
</evidence>
<comment type="caution">
    <text evidence="6">The sequence shown here is derived from an EMBL/GenBank/DDBJ whole genome shotgun (WGS) entry which is preliminary data.</text>
</comment>
<keyword evidence="7" id="KW-1185">Reference proteome</keyword>
<name>A0AAD9Z636_9LECA</name>
<sequence>MDDRVAGLALLLDDVAQNSRVGLTEKQTRDLSSLIQACRELLEELNALAENYNILAADKESPSFGDKFRKGSKKLGWDQDEIKDLRSRIISNTTLLNAFNSNLASAKSQADVAVLGRGIEQLQLVQDRQKDQKLLDWLCPLNFSAQQSEFFSRRQESSGQWLLTHDHFRSWLATPKETLFCPGPPGAGKTILASIVVDHLWNTIRDDDIGVAYAYCDYRKYEEQTSNNLVASLLNQLLRQQSKSISDDVNKLYLQHDRQGTRPSQAELFSLLQAETANFSRIFIVIDALDECSNDDRTRQSLLERLRTLQKSTSVNLMVTSRPLPDITEEFERAMTLEIRASETDIRTYLEEQMSRLPRCVLKDSRLQARILDEISGAVDGMFLLAQLHMDSLVDKTTTKAITRALDCLPIGSDALDRAYEVALERIEMQKQGFSSLAKRTLIWITNAQRLLTVAEIRHALAVELGEDDLDDNNLNEIEDIISACAGLVIVDQENLRLIHFTTLEYLKRHGPDRFPNAQQMIALSCLTYLQFHTFREEECRGEIQPDAKGAINIVVNYPHDATLAEESTGDKDWSESVEDRLIKSEDWLEHSKEANCKNEGMGEEEKSEENEDECYSKGSGDDGINKCEGLRTLQRRIQGYPFVEYAAYFWASHVEQYTDPGISPTIMDFLSNGYNVSSAFALVLNQDHPHYLETFLGYMSYPRLWTGMHLAAYLGLDEVVGMLLQAGAEADPKDADNRTPLSWAAEQGHAAVIRLLRMREDVNVNTKNTRAQSTALYFAAWNNHDAVVEQLLMRDDIDVNVKTDRKDTPLRVAARKGYEAVVERLLVRQDLDANSGDNRLMTP</sequence>
<reference evidence="6" key="1">
    <citation type="submission" date="2022-11" db="EMBL/GenBank/DDBJ databases">
        <title>Chromosomal genome sequence assembly and mating type (MAT) locus characterization of the leprose asexual lichenized fungus Lepraria neglecta (Nyl.) Erichsen.</title>
        <authorList>
            <person name="Allen J.L."/>
            <person name="Pfeffer B."/>
        </authorList>
    </citation>
    <scope>NUCLEOTIDE SEQUENCE</scope>
    <source>
        <strain evidence="6">Allen 5258</strain>
    </source>
</reference>
<feature type="region of interest" description="Disordered" evidence="4">
    <location>
        <begin position="594"/>
        <end position="621"/>
    </location>
</feature>